<dbReference type="InterPro" id="IPR019814">
    <property type="entry name" value="Translation_initiation_fac_3_N"/>
</dbReference>
<dbReference type="PROSITE" id="PS00938">
    <property type="entry name" value="IF3"/>
    <property type="match status" value="1"/>
</dbReference>
<dbReference type="GO" id="GO:0003743">
    <property type="term" value="F:translation initiation factor activity"/>
    <property type="evidence" value="ECO:0007669"/>
    <property type="project" value="UniProtKB-UniRule"/>
</dbReference>
<keyword evidence="3 4" id="KW-0648">Protein biosynthesis</keyword>
<dbReference type="InterPro" id="IPR036787">
    <property type="entry name" value="T_IF-3_N_sf"/>
</dbReference>
<dbReference type="InterPro" id="IPR019813">
    <property type="entry name" value="Translation_initiation_fac3_CS"/>
</dbReference>
<dbReference type="Pfam" id="PF05198">
    <property type="entry name" value="IF3_N"/>
    <property type="match status" value="1"/>
</dbReference>
<dbReference type="SUPFAM" id="SSF55200">
    <property type="entry name" value="Translation initiation factor IF3, C-terminal domain"/>
    <property type="match status" value="1"/>
</dbReference>
<dbReference type="InterPro" id="IPR036788">
    <property type="entry name" value="T_IF-3_C_sf"/>
</dbReference>
<dbReference type="GO" id="GO:0032790">
    <property type="term" value="P:ribosome disassembly"/>
    <property type="evidence" value="ECO:0007669"/>
    <property type="project" value="TreeGrafter"/>
</dbReference>
<dbReference type="GO" id="GO:0005829">
    <property type="term" value="C:cytosol"/>
    <property type="evidence" value="ECO:0007669"/>
    <property type="project" value="TreeGrafter"/>
</dbReference>
<evidence type="ECO:0000256" key="5">
    <source>
        <dbReference type="NCBIfam" id="TIGR00168"/>
    </source>
</evidence>
<dbReference type="AlphaFoldDB" id="A0A1C6HRA0"/>
<dbReference type="NCBIfam" id="TIGR00168">
    <property type="entry name" value="infC"/>
    <property type="match status" value="1"/>
</dbReference>
<dbReference type="SUPFAM" id="SSF54364">
    <property type="entry name" value="Translation initiation factor IF3, N-terminal domain"/>
    <property type="match status" value="1"/>
</dbReference>
<evidence type="ECO:0000256" key="4">
    <source>
        <dbReference type="HAMAP-Rule" id="MF_00080"/>
    </source>
</evidence>
<feature type="domain" description="Translation initiation factor 3 N-terminal" evidence="8">
    <location>
        <begin position="10"/>
        <end position="79"/>
    </location>
</feature>
<gene>
    <name evidence="4 9" type="primary">infC</name>
    <name evidence="9" type="ORF">SAMEA3545359_00993</name>
</gene>
<evidence type="ECO:0000259" key="7">
    <source>
        <dbReference type="Pfam" id="PF00707"/>
    </source>
</evidence>
<evidence type="ECO:0000256" key="2">
    <source>
        <dbReference type="ARBA" id="ARBA00022540"/>
    </source>
</evidence>
<comment type="subcellular location">
    <subcellularLocation>
        <location evidence="4 6">Cytoplasm</location>
    </subcellularLocation>
</comment>
<evidence type="ECO:0000313" key="9">
    <source>
        <dbReference type="EMBL" id="SCJ60059.1"/>
    </source>
</evidence>
<evidence type="ECO:0000256" key="6">
    <source>
        <dbReference type="RuleBase" id="RU000646"/>
    </source>
</evidence>
<comment type="similarity">
    <text evidence="1 4 6">Belongs to the IF-3 family.</text>
</comment>
<feature type="domain" description="Translation initiation factor 3 C-terminal" evidence="7">
    <location>
        <begin position="86"/>
        <end position="169"/>
    </location>
</feature>
<organism evidence="9">
    <name type="scientific">uncultured Anaerotruncus sp</name>
    <dbReference type="NCBI Taxonomy" id="905011"/>
    <lineage>
        <taxon>Bacteria</taxon>
        <taxon>Bacillati</taxon>
        <taxon>Bacillota</taxon>
        <taxon>Clostridia</taxon>
        <taxon>Eubacteriales</taxon>
        <taxon>Oscillospiraceae</taxon>
        <taxon>Anaerotruncus</taxon>
        <taxon>environmental samples</taxon>
    </lineage>
</organism>
<dbReference type="PANTHER" id="PTHR10938">
    <property type="entry name" value="TRANSLATION INITIATION FACTOR IF-3"/>
    <property type="match status" value="1"/>
</dbReference>
<dbReference type="GO" id="GO:0016020">
    <property type="term" value="C:membrane"/>
    <property type="evidence" value="ECO:0007669"/>
    <property type="project" value="TreeGrafter"/>
</dbReference>
<dbReference type="EMBL" id="FMHG01000001">
    <property type="protein sequence ID" value="SCJ60059.1"/>
    <property type="molecule type" value="Genomic_DNA"/>
</dbReference>
<dbReference type="InterPro" id="IPR019815">
    <property type="entry name" value="Translation_initiation_fac_3_C"/>
</dbReference>
<dbReference type="Gene3D" id="3.30.110.10">
    <property type="entry name" value="Translation initiation factor 3 (IF-3), C-terminal domain"/>
    <property type="match status" value="1"/>
</dbReference>
<sequence>MSIAKKELLINGSIREKEVRTIDSDGSQLGVLPTRQALSMAYDKDMDLVMISPGAQPPVCKIMDYGKYRFEQSKRDKEAKKKQKVIENKEVRMGLNIDTHDLETKVGQATKFLSAGNKVKVSIRFRGRELAHKNLGFELMERFTALCEEVGTIDKPPKMEGRSLVAFFSAKAAK</sequence>
<dbReference type="HAMAP" id="MF_00080">
    <property type="entry name" value="IF_3"/>
    <property type="match status" value="1"/>
</dbReference>
<keyword evidence="2 4" id="KW-0396">Initiation factor</keyword>
<evidence type="ECO:0000256" key="1">
    <source>
        <dbReference type="ARBA" id="ARBA00005439"/>
    </source>
</evidence>
<dbReference type="Pfam" id="PF00707">
    <property type="entry name" value="IF3_C"/>
    <property type="match status" value="1"/>
</dbReference>
<name>A0A1C6HRA0_9FIRM</name>
<dbReference type="GO" id="GO:0043022">
    <property type="term" value="F:ribosome binding"/>
    <property type="evidence" value="ECO:0007669"/>
    <property type="project" value="UniProtKB-ARBA"/>
</dbReference>
<dbReference type="InterPro" id="IPR001288">
    <property type="entry name" value="Translation_initiation_fac_3"/>
</dbReference>
<reference evidence="9" key="1">
    <citation type="submission" date="2015-09" db="EMBL/GenBank/DDBJ databases">
        <authorList>
            <consortium name="Pathogen Informatics"/>
        </authorList>
    </citation>
    <scope>NUCLEOTIDE SEQUENCE</scope>
    <source>
        <strain evidence="9">2789STDY5834896</strain>
    </source>
</reference>
<dbReference type="FunFam" id="3.30.110.10:FF:000001">
    <property type="entry name" value="Translation initiation factor IF-3"/>
    <property type="match status" value="1"/>
</dbReference>
<dbReference type="PANTHER" id="PTHR10938:SF0">
    <property type="entry name" value="TRANSLATION INITIATION FACTOR IF-3, MITOCHONDRIAL"/>
    <property type="match status" value="1"/>
</dbReference>
<accession>A0A1C6HRA0</accession>
<evidence type="ECO:0000256" key="3">
    <source>
        <dbReference type="ARBA" id="ARBA00022917"/>
    </source>
</evidence>
<proteinExistence type="inferred from homology"/>
<comment type="function">
    <text evidence="4 6">IF-3 binds to the 30S ribosomal subunit and shifts the equilibrium between 70S ribosomes and their 50S and 30S subunits in favor of the free subunits, thus enhancing the availability of 30S subunits on which protein synthesis initiation begins.</text>
</comment>
<comment type="subunit">
    <text evidence="4 6">Monomer.</text>
</comment>
<keyword evidence="4" id="KW-0963">Cytoplasm</keyword>
<protein>
    <recommendedName>
        <fullName evidence="4 5">Translation initiation factor IF-3</fullName>
    </recommendedName>
</protein>
<evidence type="ECO:0000259" key="8">
    <source>
        <dbReference type="Pfam" id="PF05198"/>
    </source>
</evidence>
<dbReference type="Gene3D" id="3.10.20.80">
    <property type="entry name" value="Translation initiation factor 3 (IF-3), N-terminal domain"/>
    <property type="match status" value="1"/>
</dbReference>
<dbReference type="FunFam" id="3.10.20.80:FF:000001">
    <property type="entry name" value="Translation initiation factor IF-3"/>
    <property type="match status" value="1"/>
</dbReference>